<dbReference type="Pfam" id="PF05400">
    <property type="entry name" value="FliT"/>
    <property type="match status" value="1"/>
</dbReference>
<evidence type="ECO:0000313" key="7">
    <source>
        <dbReference type="Proteomes" id="UP000319411"/>
    </source>
</evidence>
<dbReference type="AlphaFoldDB" id="A0A518XHU5"/>
<protein>
    <recommendedName>
        <fullName evidence="5">Flagellar protein FliT</fullName>
    </recommendedName>
</protein>
<keyword evidence="4" id="KW-0143">Chaperone</keyword>
<name>A0A518XHU5_9GAMM</name>
<evidence type="ECO:0000256" key="1">
    <source>
        <dbReference type="ARBA" id="ARBA00004514"/>
    </source>
</evidence>
<keyword evidence="7" id="KW-1185">Reference proteome</keyword>
<evidence type="ECO:0000256" key="3">
    <source>
        <dbReference type="ARBA" id="ARBA00022795"/>
    </source>
</evidence>
<evidence type="ECO:0000256" key="4">
    <source>
        <dbReference type="ARBA" id="ARBA00023186"/>
    </source>
</evidence>
<evidence type="ECO:0000313" key="6">
    <source>
        <dbReference type="EMBL" id="QDY43666.1"/>
    </source>
</evidence>
<keyword evidence="6" id="KW-0969">Cilium</keyword>
<evidence type="ECO:0000256" key="2">
    <source>
        <dbReference type="ARBA" id="ARBA00022490"/>
    </source>
</evidence>
<keyword evidence="3" id="KW-1005">Bacterial flagellum biogenesis</keyword>
<keyword evidence="6" id="KW-0966">Cell projection</keyword>
<dbReference type="Gene3D" id="1.20.58.380">
    <property type="entry name" value="Flagellar protein flit"/>
    <property type="match status" value="1"/>
</dbReference>
<comment type="subcellular location">
    <subcellularLocation>
        <location evidence="1">Cytoplasm</location>
        <location evidence="1">Cytosol</location>
    </subcellularLocation>
</comment>
<proteinExistence type="predicted"/>
<dbReference type="GO" id="GO:0044781">
    <property type="term" value="P:bacterial-type flagellum organization"/>
    <property type="evidence" value="ECO:0007669"/>
    <property type="project" value="UniProtKB-KW"/>
</dbReference>
<keyword evidence="6" id="KW-0282">Flagellum</keyword>
<gene>
    <name evidence="6" type="primary">fliT</name>
    <name evidence="6" type="ORF">D8B20_10365</name>
</gene>
<organism evidence="6 7">
    <name type="scientific">Candidatus Pantoea soli</name>
    <dbReference type="NCBI Taxonomy" id="3098669"/>
    <lineage>
        <taxon>Bacteria</taxon>
        <taxon>Pseudomonadati</taxon>
        <taxon>Pseudomonadota</taxon>
        <taxon>Gammaproteobacteria</taxon>
        <taxon>Enterobacterales</taxon>
        <taxon>Erwiniaceae</taxon>
        <taxon>Pantoea</taxon>
    </lineage>
</organism>
<dbReference type="EMBL" id="CP032702">
    <property type="protein sequence ID" value="QDY43666.1"/>
    <property type="molecule type" value="Genomic_DNA"/>
</dbReference>
<dbReference type="Proteomes" id="UP000319411">
    <property type="component" value="Chromosome"/>
</dbReference>
<reference evidence="6 7" key="1">
    <citation type="submission" date="2018-10" db="EMBL/GenBank/DDBJ databases">
        <title>Genome Sequencing of Pantoea dispersa DSM 32899.</title>
        <authorList>
            <person name="Nawrath M."/>
            <person name="Ottenheim C."/>
            <person name="Wilm A."/>
            <person name="Zimmermann W."/>
            <person name="Wu J.C."/>
        </authorList>
    </citation>
    <scope>NUCLEOTIDE SEQUENCE [LARGE SCALE GENOMIC DNA]</scope>
    <source>
        <strain evidence="6 7">DSM 32899</strain>
    </source>
</reference>
<dbReference type="InterPro" id="IPR008622">
    <property type="entry name" value="FliT"/>
</dbReference>
<dbReference type="KEGG" id="pdis:D8B20_10365"/>
<keyword evidence="2" id="KW-0963">Cytoplasm</keyword>
<evidence type="ECO:0000256" key="5">
    <source>
        <dbReference type="ARBA" id="ARBA00093797"/>
    </source>
</evidence>
<accession>A0A518XHU5</accession>
<sequence>MSAHDDLVQGYQQLLKLSNTMLAQARDGLWDELVAAETTYVSRVMHLAGDRDASALPAALRLQLRPMLKQVMDNEVEIRQRLAARMEELRSLVQQTSQQQKVTHAYGRFSSQVLYPNDL</sequence>
<dbReference type="OrthoDB" id="6494117at2"/>